<feature type="transmembrane region" description="Helical" evidence="1">
    <location>
        <begin position="91"/>
        <end position="109"/>
    </location>
</feature>
<dbReference type="InterPro" id="IPR052529">
    <property type="entry name" value="Bact_Transport_Assoc"/>
</dbReference>
<feature type="transmembrane region" description="Helical" evidence="1">
    <location>
        <begin position="206"/>
        <end position="224"/>
    </location>
</feature>
<keyword evidence="1" id="KW-1133">Transmembrane helix</keyword>
<feature type="transmembrane region" description="Helical" evidence="1">
    <location>
        <begin position="308"/>
        <end position="327"/>
    </location>
</feature>
<comment type="caution">
    <text evidence="3">The sequence shown here is derived from an EMBL/GenBank/DDBJ whole genome shotgun (WGS) entry which is preliminary data.</text>
</comment>
<feature type="transmembrane region" description="Helical" evidence="1">
    <location>
        <begin position="142"/>
        <end position="161"/>
    </location>
</feature>
<accession>A0ABT9WNV4</accession>
<dbReference type="InterPro" id="IPR007349">
    <property type="entry name" value="DUF418"/>
</dbReference>
<keyword evidence="1" id="KW-0812">Transmembrane</keyword>
<dbReference type="PANTHER" id="PTHR30590">
    <property type="entry name" value="INNER MEMBRANE PROTEIN"/>
    <property type="match status" value="1"/>
</dbReference>
<feature type="transmembrane region" description="Helical" evidence="1">
    <location>
        <begin position="115"/>
        <end position="130"/>
    </location>
</feature>
<dbReference type="Proteomes" id="UP001223586">
    <property type="component" value="Unassembled WGS sequence"/>
</dbReference>
<evidence type="ECO:0000313" key="4">
    <source>
        <dbReference type="Proteomes" id="UP001223586"/>
    </source>
</evidence>
<reference evidence="3 4" key="1">
    <citation type="submission" date="2023-07" db="EMBL/GenBank/DDBJ databases">
        <title>Genomic Encyclopedia of Type Strains, Phase IV (KMG-IV): sequencing the most valuable type-strain genomes for metagenomic binning, comparative biology and taxonomic classification.</title>
        <authorList>
            <person name="Goeker M."/>
        </authorList>
    </citation>
    <scope>NUCLEOTIDE SEQUENCE [LARGE SCALE GENOMIC DNA]</scope>
    <source>
        <strain evidence="3 4">DSM 23837</strain>
    </source>
</reference>
<dbReference type="EMBL" id="JAUSTT010000002">
    <property type="protein sequence ID" value="MDQ0174647.1"/>
    <property type="molecule type" value="Genomic_DNA"/>
</dbReference>
<protein>
    <recommendedName>
        <fullName evidence="2">DUF418 domain-containing protein</fullName>
    </recommendedName>
</protein>
<proteinExistence type="predicted"/>
<name>A0ABT9WNV4_9BACI</name>
<dbReference type="RefSeq" id="WP_307226295.1">
    <property type="nucleotide sequence ID" value="NZ_JAUSTT010000002.1"/>
</dbReference>
<feature type="transmembrane region" description="Helical" evidence="1">
    <location>
        <begin position="270"/>
        <end position="288"/>
    </location>
</feature>
<evidence type="ECO:0000259" key="2">
    <source>
        <dbReference type="Pfam" id="PF04235"/>
    </source>
</evidence>
<keyword evidence="4" id="KW-1185">Reference proteome</keyword>
<evidence type="ECO:0000313" key="3">
    <source>
        <dbReference type="EMBL" id="MDQ0174647.1"/>
    </source>
</evidence>
<dbReference type="PANTHER" id="PTHR30590:SF2">
    <property type="entry name" value="INNER MEMBRANE PROTEIN"/>
    <property type="match status" value="1"/>
</dbReference>
<keyword evidence="1" id="KW-0472">Membrane</keyword>
<feature type="transmembrane region" description="Helical" evidence="1">
    <location>
        <begin position="12"/>
        <end position="29"/>
    </location>
</feature>
<dbReference type="Pfam" id="PF04235">
    <property type="entry name" value="DUF418"/>
    <property type="match status" value="1"/>
</dbReference>
<feature type="transmembrane region" description="Helical" evidence="1">
    <location>
        <begin position="339"/>
        <end position="357"/>
    </location>
</feature>
<feature type="transmembrane region" description="Helical" evidence="1">
    <location>
        <begin position="49"/>
        <end position="70"/>
    </location>
</feature>
<evidence type="ECO:0000256" key="1">
    <source>
        <dbReference type="SAM" id="Phobius"/>
    </source>
</evidence>
<feature type="transmembrane region" description="Helical" evidence="1">
    <location>
        <begin position="245"/>
        <end position="264"/>
    </location>
</feature>
<organism evidence="3 4">
    <name type="scientific">Bacillus chungangensis</name>
    <dbReference type="NCBI Taxonomy" id="587633"/>
    <lineage>
        <taxon>Bacteria</taxon>
        <taxon>Bacillati</taxon>
        <taxon>Bacillota</taxon>
        <taxon>Bacilli</taxon>
        <taxon>Bacillales</taxon>
        <taxon>Bacillaceae</taxon>
        <taxon>Bacillus</taxon>
    </lineage>
</organism>
<feature type="domain" description="DUF418" evidence="2">
    <location>
        <begin position="223"/>
        <end position="373"/>
    </location>
</feature>
<gene>
    <name evidence="3" type="ORF">J2S08_000480</name>
</gene>
<sequence length="379" mass="43759">MKRLVLLDVLRGFAILGTLGTNIWIFATVGDLSIYSQDIVGWWKTSDGWIMMLIDIFINGKFLSLLTILFGIGLAIKYEKTLEKGMPWPRAYIWSCILLFIDGLIHFLLVFEYDILMSYAITAIVVSFLVKKRNRILKRIIVLLLPIHLLIIGASSFAFYYSTHDEGIQAELAADNQKTAHLYMEGSWLEQVLYRVEQFLPLRTEAIMVLPMNTILFLTGILLFRAGAFAHHEKGRKIRRKLFKWGILIGLPLHMLMMVNNGLFSIISRYIFAPFLAFGYIGLFSIILEKGYIKLFTDRLQEIGRTALSCYIMQNIIASVIFYGWGFGLTPINNGWLTLLIWMLISLFLMFFANMWLRKFKQGPIETIWRYTANAPFRA</sequence>